<organism evidence="1 2">
    <name type="scientific">Araneus ventricosus</name>
    <name type="common">Orbweaver spider</name>
    <name type="synonym">Epeira ventricosa</name>
    <dbReference type="NCBI Taxonomy" id="182803"/>
    <lineage>
        <taxon>Eukaryota</taxon>
        <taxon>Metazoa</taxon>
        <taxon>Ecdysozoa</taxon>
        <taxon>Arthropoda</taxon>
        <taxon>Chelicerata</taxon>
        <taxon>Arachnida</taxon>
        <taxon>Araneae</taxon>
        <taxon>Araneomorphae</taxon>
        <taxon>Entelegynae</taxon>
        <taxon>Araneoidea</taxon>
        <taxon>Araneidae</taxon>
        <taxon>Araneus</taxon>
    </lineage>
</organism>
<evidence type="ECO:0000313" key="1">
    <source>
        <dbReference type="EMBL" id="GBM79726.1"/>
    </source>
</evidence>
<gene>
    <name evidence="1" type="ORF">AVEN_217690_1</name>
</gene>
<dbReference type="AlphaFoldDB" id="A0A4Y2IRZ5"/>
<dbReference type="OrthoDB" id="10265825at2759"/>
<feature type="non-terminal residue" evidence="1">
    <location>
        <position position="1"/>
    </location>
</feature>
<sequence length="204" mass="22799">QLGSAAADPDNPVGDWFYKQFYGDPRLNAELRQILQELITRGDYIPADQLKPANQEWNKTTRKQYPLHWKRFKEIRDRVRARQEELKNKRTSHARPDNPEQHYSSGAVLPFSNNIGPGNSIQPARTAADAIAQGHDLHYQDAKKPTDVLSADREAIGQFVQQAVSDKDPVSQLQGVIGAVGLGAKHLAESLTGKVFYGNVFTLL</sequence>
<dbReference type="EMBL" id="BGPR01107466">
    <property type="protein sequence ID" value="GBM79726.1"/>
    <property type="molecule type" value="Genomic_DNA"/>
</dbReference>
<protein>
    <submittedName>
        <fullName evidence="1">Uncharacterized protein</fullName>
    </submittedName>
</protein>
<dbReference type="Proteomes" id="UP000499080">
    <property type="component" value="Unassembled WGS sequence"/>
</dbReference>
<reference evidence="1 2" key="1">
    <citation type="journal article" date="2019" name="Sci. Rep.">
        <title>Orb-weaving spider Araneus ventricosus genome elucidates the spidroin gene catalogue.</title>
        <authorList>
            <person name="Kono N."/>
            <person name="Nakamura H."/>
            <person name="Ohtoshi R."/>
            <person name="Moran D.A.P."/>
            <person name="Shinohara A."/>
            <person name="Yoshida Y."/>
            <person name="Fujiwara M."/>
            <person name="Mori M."/>
            <person name="Tomita M."/>
            <person name="Arakawa K."/>
        </authorList>
    </citation>
    <scope>NUCLEOTIDE SEQUENCE [LARGE SCALE GENOMIC DNA]</scope>
</reference>
<evidence type="ECO:0000313" key="2">
    <source>
        <dbReference type="Proteomes" id="UP000499080"/>
    </source>
</evidence>
<keyword evidence="2" id="KW-1185">Reference proteome</keyword>
<accession>A0A4Y2IRZ5</accession>
<proteinExistence type="predicted"/>
<comment type="caution">
    <text evidence="1">The sequence shown here is derived from an EMBL/GenBank/DDBJ whole genome shotgun (WGS) entry which is preliminary data.</text>
</comment>
<name>A0A4Y2IRZ5_ARAVE</name>